<proteinExistence type="predicted"/>
<name>A0A8J2JQN6_9HEXA</name>
<organism evidence="1 2">
    <name type="scientific">Allacma fusca</name>
    <dbReference type="NCBI Taxonomy" id="39272"/>
    <lineage>
        <taxon>Eukaryota</taxon>
        <taxon>Metazoa</taxon>
        <taxon>Ecdysozoa</taxon>
        <taxon>Arthropoda</taxon>
        <taxon>Hexapoda</taxon>
        <taxon>Collembola</taxon>
        <taxon>Symphypleona</taxon>
        <taxon>Sminthuridae</taxon>
        <taxon>Allacma</taxon>
    </lineage>
</organism>
<dbReference type="EMBL" id="CAJVCH010088158">
    <property type="protein sequence ID" value="CAG7722316.1"/>
    <property type="molecule type" value="Genomic_DNA"/>
</dbReference>
<accession>A0A8J2JQN6</accession>
<evidence type="ECO:0000313" key="2">
    <source>
        <dbReference type="Proteomes" id="UP000708208"/>
    </source>
</evidence>
<dbReference type="Proteomes" id="UP000708208">
    <property type="component" value="Unassembled WGS sequence"/>
</dbReference>
<protein>
    <submittedName>
        <fullName evidence="1">Uncharacterized protein</fullName>
    </submittedName>
</protein>
<gene>
    <name evidence="1" type="ORF">AFUS01_LOCUS11459</name>
</gene>
<reference evidence="1" key="1">
    <citation type="submission" date="2021-06" db="EMBL/GenBank/DDBJ databases">
        <authorList>
            <person name="Hodson N. C."/>
            <person name="Mongue J. A."/>
            <person name="Jaron S. K."/>
        </authorList>
    </citation>
    <scope>NUCLEOTIDE SEQUENCE</scope>
</reference>
<comment type="caution">
    <text evidence="1">The sequence shown here is derived from an EMBL/GenBank/DDBJ whole genome shotgun (WGS) entry which is preliminary data.</text>
</comment>
<dbReference type="AlphaFoldDB" id="A0A8J2JQN6"/>
<keyword evidence="2" id="KW-1185">Reference proteome</keyword>
<evidence type="ECO:0000313" key="1">
    <source>
        <dbReference type="EMBL" id="CAG7722316.1"/>
    </source>
</evidence>
<sequence length="582" mass="67430">MAKGEITPDTELPEYLRDQLSLEELIIRIGRAKFPRNSNYILSAGMLEFNYSRKPYAVIEHQLHTIVDALLDKDAESIMLLFPVMKPRIEGELDIKLNRYKDIKNIYIRVANSPRVTFLKNPAMRFLYTETVLIGDKTVLRPTIGAHQELRPIEQKFHLNTAMNRYFMANIEYYDTRDAIFSEIAKIELAKRKLRTPQLAHIETINFQSEEDIKCFQAIVTNNIPDESDSDTLQCKEIKSASELTPQDLGEILIERINQWPQLQIDYNSEKIQKPKDKGLESIDAIDNTYFSSEEPADPSTTAQIVTQKTNDPTCTILIMVGNRRVALQLDSGALPNVLSRALIRTFLDEAPQWVKFIKLKKKVTLKLADNSLIQSTTHIVEIRMLIGTQQIKVPFYIIDAPGQTFIMGRISMDYLRMTLEIHNRLARCEPPFCNSFVVPFLHPDEFQSALTVFAMDCEDGDYDFDTYYDNPSETVYSLTEQEIHDERQFAKNTYLENLQKDLEEAIANGFITEWQMCLAKAELTRFWDIFDMNPGKYTGHQVHFNFIEGDEHQKKWRGEKFRPSKKLLPAIRKAITKMLMR</sequence>